<dbReference type="PRINTS" id="PR00364">
    <property type="entry name" value="DISEASERSIST"/>
</dbReference>
<dbReference type="PROSITE" id="PS50104">
    <property type="entry name" value="TIR"/>
    <property type="match status" value="1"/>
</dbReference>
<evidence type="ECO:0000259" key="9">
    <source>
        <dbReference type="PROSITE" id="PS50104"/>
    </source>
</evidence>
<dbReference type="GeneID" id="107403307"/>
<evidence type="ECO:0000313" key="11">
    <source>
        <dbReference type="RefSeq" id="XP_060674165.1"/>
    </source>
</evidence>
<dbReference type="Gene3D" id="3.80.10.10">
    <property type="entry name" value="Ribonuclease Inhibitor"/>
    <property type="match status" value="2"/>
</dbReference>
<dbReference type="Pfam" id="PF00931">
    <property type="entry name" value="NB-ARC"/>
    <property type="match status" value="1"/>
</dbReference>
<dbReference type="InterPro" id="IPR045344">
    <property type="entry name" value="C-JID"/>
</dbReference>
<proteinExistence type="predicted"/>
<sequence>MAASSSSSSSQEKYDVFLSFRGEDTRVGFTGYLYHALCQKCIHTYMDEQTLESGFEISPTLKRAIQESKIYIIVLSKNFASSTWCLDELVEVLECKRNKNGKNIIPIFYGIDPSIVRKQEQSYETAFANHEQRFYDKLEKVQQWRGALKEVADLSGYHSKNFRFEYELVQQIVGDVLSKLSKFQLTNYGHLIGIEENIKKIESLLSIGSMDVRIIGIWGMGGIGKTTLASIVFQKYAYSHFDGRCFLKDIPERADTYHLRNELLSQLVNSKNVVCTDTPAVGSGFIQDRLRYKNVFICFDNLNGSRNKLKVLLDGYYFAKGSRIIVTTRDKQLVQTVDGKIFELTGLSSVDALKLFCFNAFGQHLPATGYESLSKRITNYTEGNPLALEVLGSSLKSKGVKYWESALQKLETCLDPDIQKVLRISFDGLDDKGIQGIFLDMACIFTREVSKKYVESILNRTEHSDAAIGISALIDKSLLKEEWKWKWKWQWQYNSKGAVLKMHDLLRQMGQGIVFDENNDPGKCSRLWNVKDVCRVLERNTGTSTIEGILLNLENLKKDVEVSPTAFSNMYNLRILKITHIYACINHIPQRVHLLNGLKRMHLPNGLASFVSDEIKYFHWDFYPLKYLPYSSTENLVVLIMRDSQLELLWNEDQPLELEKLKEIDLSFSKHLIQIPNLSRALNLQDIRLQHCTSLVHIPPFFEYLNKLRSLNMTNCKNLEDGIENLPNSLRDITMDGTAIKSLQESIWESKYLKQLHLSGCTNLRKISKISNHMDCLVQIVLREAEIEELPESIENLTVLQRLFLNGCHKIKFLPNSLCKLLHLRLLILEGCSSLQELPPLPHGLENLDIRKCERLKSIAELPSSVRDLKADECKSLETISSRGSPPKPHLFYEYSFMNCLKLDEDTRNNVIVELARLLSLPSQDDVLCFHHIIYPGDEIPEWLSYQTDGGNSVNIHLPENWFKLSFAFCIVSNELDRETDHQYMKLECEFNFKTNTSNSDVCLYKYCREWVGFVFPGTIHSDHVFIFPIIKFHPKLSKVLVPYWSSIYSNITEASFRVSFKNGPIAKKCGFQFCNADKGFEELNGNRSSSNQPNGRRHNSDPLPHNNSKRIKLVE</sequence>
<dbReference type="SMART" id="SM00255">
    <property type="entry name" value="TIR"/>
    <property type="match status" value="1"/>
</dbReference>
<evidence type="ECO:0000256" key="2">
    <source>
        <dbReference type="ARBA" id="ARBA00022614"/>
    </source>
</evidence>
<dbReference type="SUPFAM" id="SSF52058">
    <property type="entry name" value="L domain-like"/>
    <property type="match status" value="1"/>
</dbReference>
<gene>
    <name evidence="11" type="primary">LOC107403307</name>
</gene>
<evidence type="ECO:0000313" key="10">
    <source>
        <dbReference type="Proteomes" id="UP001652623"/>
    </source>
</evidence>
<dbReference type="Gene3D" id="1.10.8.430">
    <property type="entry name" value="Helical domain of apoptotic protease-activating factors"/>
    <property type="match status" value="1"/>
</dbReference>
<accession>A0ABM4ABR9</accession>
<keyword evidence="5" id="KW-0611">Plant defense</keyword>
<dbReference type="InterPro" id="IPR036390">
    <property type="entry name" value="WH_DNA-bd_sf"/>
</dbReference>
<feature type="compositionally biased region" description="Polar residues" evidence="8">
    <location>
        <begin position="1086"/>
        <end position="1095"/>
    </location>
</feature>
<dbReference type="Gene3D" id="3.40.50.300">
    <property type="entry name" value="P-loop containing nucleotide triphosphate hydrolases"/>
    <property type="match status" value="1"/>
</dbReference>
<dbReference type="InterPro" id="IPR032675">
    <property type="entry name" value="LRR_dom_sf"/>
</dbReference>
<feature type="region of interest" description="Disordered" evidence="8">
    <location>
        <begin position="1085"/>
        <end position="1116"/>
    </location>
</feature>
<evidence type="ECO:0000256" key="7">
    <source>
        <dbReference type="ARBA" id="ARBA00047304"/>
    </source>
</evidence>
<dbReference type="RefSeq" id="XP_060674165.1">
    <property type="nucleotide sequence ID" value="XM_060818182.1"/>
</dbReference>
<keyword evidence="3" id="KW-0677">Repeat</keyword>
<dbReference type="InterPro" id="IPR042197">
    <property type="entry name" value="Apaf_helical"/>
</dbReference>
<dbReference type="PANTHER" id="PTHR11017">
    <property type="entry name" value="LEUCINE-RICH REPEAT-CONTAINING PROTEIN"/>
    <property type="match status" value="1"/>
</dbReference>
<evidence type="ECO:0000256" key="8">
    <source>
        <dbReference type="SAM" id="MobiDB-lite"/>
    </source>
</evidence>
<feature type="domain" description="TIR" evidence="9">
    <location>
        <begin position="12"/>
        <end position="180"/>
    </location>
</feature>
<evidence type="ECO:0000256" key="3">
    <source>
        <dbReference type="ARBA" id="ARBA00022737"/>
    </source>
</evidence>
<dbReference type="InterPro" id="IPR044974">
    <property type="entry name" value="Disease_R_plants"/>
</dbReference>
<dbReference type="Pfam" id="PF20160">
    <property type="entry name" value="C-JID"/>
    <property type="match status" value="1"/>
</dbReference>
<dbReference type="SUPFAM" id="SSF52540">
    <property type="entry name" value="P-loop containing nucleoside triphosphate hydrolases"/>
    <property type="match status" value="1"/>
</dbReference>
<evidence type="ECO:0000256" key="5">
    <source>
        <dbReference type="ARBA" id="ARBA00022821"/>
    </source>
</evidence>
<keyword evidence="10" id="KW-1185">Reference proteome</keyword>
<dbReference type="InterPro" id="IPR035897">
    <property type="entry name" value="Toll_tir_struct_dom_sf"/>
</dbReference>
<evidence type="ECO:0000256" key="6">
    <source>
        <dbReference type="ARBA" id="ARBA00023027"/>
    </source>
</evidence>
<keyword evidence="4" id="KW-0378">Hydrolase</keyword>
<dbReference type="SUPFAM" id="SSF52200">
    <property type="entry name" value="Toll/Interleukin receptor TIR domain"/>
    <property type="match status" value="1"/>
</dbReference>
<dbReference type="Gene3D" id="3.40.50.10140">
    <property type="entry name" value="Toll/interleukin-1 receptor homology (TIR) domain"/>
    <property type="match status" value="1"/>
</dbReference>
<protein>
    <recommendedName>
        <fullName evidence="1">ADP-ribosyl cyclase/cyclic ADP-ribose hydrolase</fullName>
        <ecNumber evidence="1">3.2.2.6</ecNumber>
    </recommendedName>
</protein>
<dbReference type="Pfam" id="PF23286">
    <property type="entry name" value="LRR_13"/>
    <property type="match status" value="1"/>
</dbReference>
<organism evidence="10 11">
    <name type="scientific">Ziziphus jujuba</name>
    <name type="common">Chinese jujube</name>
    <name type="synonym">Ziziphus sativa</name>
    <dbReference type="NCBI Taxonomy" id="326968"/>
    <lineage>
        <taxon>Eukaryota</taxon>
        <taxon>Viridiplantae</taxon>
        <taxon>Streptophyta</taxon>
        <taxon>Embryophyta</taxon>
        <taxon>Tracheophyta</taxon>
        <taxon>Spermatophyta</taxon>
        <taxon>Magnoliopsida</taxon>
        <taxon>eudicotyledons</taxon>
        <taxon>Gunneridae</taxon>
        <taxon>Pentapetalae</taxon>
        <taxon>rosids</taxon>
        <taxon>fabids</taxon>
        <taxon>Rosales</taxon>
        <taxon>Rhamnaceae</taxon>
        <taxon>Paliureae</taxon>
        <taxon>Ziziphus</taxon>
    </lineage>
</organism>
<keyword evidence="6" id="KW-0520">NAD</keyword>
<evidence type="ECO:0000256" key="4">
    <source>
        <dbReference type="ARBA" id="ARBA00022801"/>
    </source>
</evidence>
<name>A0ABM4ABR9_ZIZJJ</name>
<keyword evidence="2" id="KW-0433">Leucine-rich repeat</keyword>
<dbReference type="EC" id="3.2.2.6" evidence="1"/>
<dbReference type="InterPro" id="IPR058192">
    <property type="entry name" value="WHD_ROQ1-like"/>
</dbReference>
<dbReference type="SUPFAM" id="SSF46785">
    <property type="entry name" value="Winged helix' DNA-binding domain"/>
    <property type="match status" value="1"/>
</dbReference>
<evidence type="ECO:0000256" key="1">
    <source>
        <dbReference type="ARBA" id="ARBA00011982"/>
    </source>
</evidence>
<reference evidence="11" key="1">
    <citation type="submission" date="2025-08" db="UniProtKB">
        <authorList>
            <consortium name="RefSeq"/>
        </authorList>
    </citation>
    <scope>IDENTIFICATION</scope>
    <source>
        <tissue evidence="11">Seedling</tissue>
    </source>
</reference>
<dbReference type="InterPro" id="IPR000157">
    <property type="entry name" value="TIR_dom"/>
</dbReference>
<comment type="catalytic activity">
    <reaction evidence="7">
        <text>NAD(+) + H2O = ADP-D-ribose + nicotinamide + H(+)</text>
        <dbReference type="Rhea" id="RHEA:16301"/>
        <dbReference type="ChEBI" id="CHEBI:15377"/>
        <dbReference type="ChEBI" id="CHEBI:15378"/>
        <dbReference type="ChEBI" id="CHEBI:17154"/>
        <dbReference type="ChEBI" id="CHEBI:57540"/>
        <dbReference type="ChEBI" id="CHEBI:57967"/>
        <dbReference type="EC" id="3.2.2.6"/>
    </reaction>
    <physiologicalReaction direction="left-to-right" evidence="7">
        <dbReference type="Rhea" id="RHEA:16302"/>
    </physiologicalReaction>
</comment>
<dbReference type="PANTHER" id="PTHR11017:SF479">
    <property type="entry name" value="DISEASE RESISTANCE PROTEIN (TIR-NBS-LRR CLASS) FAMILY"/>
    <property type="match status" value="1"/>
</dbReference>
<dbReference type="Pfam" id="PF23282">
    <property type="entry name" value="WHD_ROQ1"/>
    <property type="match status" value="1"/>
</dbReference>
<dbReference type="InterPro" id="IPR058546">
    <property type="entry name" value="RPS4B/Roq1-like_LRR"/>
</dbReference>
<dbReference type="Proteomes" id="UP001652623">
    <property type="component" value="Chromosome 6"/>
</dbReference>
<dbReference type="InterPro" id="IPR027417">
    <property type="entry name" value="P-loop_NTPase"/>
</dbReference>
<dbReference type="Pfam" id="PF01582">
    <property type="entry name" value="TIR"/>
    <property type="match status" value="1"/>
</dbReference>
<dbReference type="InterPro" id="IPR002182">
    <property type="entry name" value="NB-ARC"/>
</dbReference>